<accession>A0ABS4GC20</accession>
<keyword evidence="2" id="KW-1185">Reference proteome</keyword>
<name>A0ABS4GC20_9FIRM</name>
<protein>
    <submittedName>
        <fullName evidence="1">Oligoendopeptidase F</fullName>
    </submittedName>
</protein>
<dbReference type="Proteomes" id="UP001519342">
    <property type="component" value="Unassembled WGS sequence"/>
</dbReference>
<evidence type="ECO:0000313" key="1">
    <source>
        <dbReference type="EMBL" id="MBP1925238.1"/>
    </source>
</evidence>
<comment type="caution">
    <text evidence="1">The sequence shown here is derived from an EMBL/GenBank/DDBJ whole genome shotgun (WGS) entry which is preliminary data.</text>
</comment>
<proteinExistence type="predicted"/>
<gene>
    <name evidence="1" type="ORF">J2Z76_001095</name>
</gene>
<dbReference type="EMBL" id="JAGGKS010000002">
    <property type="protein sequence ID" value="MBP1925238.1"/>
    <property type="molecule type" value="Genomic_DNA"/>
</dbReference>
<reference evidence="1 2" key="1">
    <citation type="submission" date="2021-03" db="EMBL/GenBank/DDBJ databases">
        <title>Genomic Encyclopedia of Type Strains, Phase IV (KMG-IV): sequencing the most valuable type-strain genomes for metagenomic binning, comparative biology and taxonomic classification.</title>
        <authorList>
            <person name="Goeker M."/>
        </authorList>
    </citation>
    <scope>NUCLEOTIDE SEQUENCE [LARGE SCALE GENOMIC DNA]</scope>
    <source>
        <strain evidence="1 2">DSM 24004</strain>
    </source>
</reference>
<organism evidence="1 2">
    <name type="scientific">Sedimentibacter acidaminivorans</name>
    <dbReference type="NCBI Taxonomy" id="913099"/>
    <lineage>
        <taxon>Bacteria</taxon>
        <taxon>Bacillati</taxon>
        <taxon>Bacillota</taxon>
        <taxon>Tissierellia</taxon>
        <taxon>Sedimentibacter</taxon>
    </lineage>
</organism>
<evidence type="ECO:0000313" key="2">
    <source>
        <dbReference type="Proteomes" id="UP001519342"/>
    </source>
</evidence>
<sequence>MAGVDITTEKPLMDTIDYIGNIIDEIIELTEKLGEFTD</sequence>